<comment type="subcellular location">
    <subcellularLocation>
        <location evidence="1">Secreted</location>
    </subcellularLocation>
</comment>
<keyword evidence="8" id="KW-0391">Immunity</keyword>
<evidence type="ECO:0000256" key="4">
    <source>
        <dbReference type="ARBA" id="ARBA00022529"/>
    </source>
</evidence>
<evidence type="ECO:0000256" key="11">
    <source>
        <dbReference type="SAM" id="SignalP"/>
    </source>
</evidence>
<evidence type="ECO:0000256" key="2">
    <source>
        <dbReference type="ARBA" id="ARBA00008501"/>
    </source>
</evidence>
<dbReference type="GO" id="GO:0042742">
    <property type="term" value="P:defense response to bacterium"/>
    <property type="evidence" value="ECO:0007669"/>
    <property type="project" value="UniProtKB-KW"/>
</dbReference>
<keyword evidence="16" id="KW-1185">Reference proteome</keyword>
<protein>
    <submittedName>
        <fullName evidence="15">Reelin domain-containing protein 1</fullName>
    </submittedName>
</protein>
<feature type="disulfide bond" evidence="10">
    <location>
        <begin position="278"/>
        <end position="287"/>
    </location>
</feature>
<keyword evidence="4" id="KW-0929">Antimicrobial</keyword>
<dbReference type="Gene3D" id="2.10.25.10">
    <property type="entry name" value="Laminin"/>
    <property type="match status" value="1"/>
</dbReference>
<feature type="domain" description="EGF-like" evidence="12">
    <location>
        <begin position="249"/>
        <end position="288"/>
    </location>
</feature>
<dbReference type="GO" id="GO:0016020">
    <property type="term" value="C:membrane"/>
    <property type="evidence" value="ECO:0007669"/>
    <property type="project" value="TreeGrafter"/>
</dbReference>
<dbReference type="Pfam" id="PF00008">
    <property type="entry name" value="EGF"/>
    <property type="match status" value="1"/>
</dbReference>
<dbReference type="GO" id="GO:0005576">
    <property type="term" value="C:extracellular region"/>
    <property type="evidence" value="ECO:0007669"/>
    <property type="project" value="UniProtKB-SubCell"/>
</dbReference>
<evidence type="ECO:0000259" key="12">
    <source>
        <dbReference type="PROSITE" id="PS50026"/>
    </source>
</evidence>
<dbReference type="SUPFAM" id="SSF57196">
    <property type="entry name" value="EGF/Laminin"/>
    <property type="match status" value="1"/>
</dbReference>
<reference evidence="15" key="1">
    <citation type="submission" date="2021-10" db="EMBL/GenBank/DDBJ databases">
        <title>Tropical sea cucumber genome reveals ecological adaptation and Cuvierian tubules defense mechanism.</title>
        <authorList>
            <person name="Chen T."/>
        </authorList>
    </citation>
    <scope>NUCLEOTIDE SEQUENCE</scope>
    <source>
        <strain evidence="15">Nanhai2018</strain>
        <tissue evidence="15">Muscle</tissue>
    </source>
</reference>
<keyword evidence="5" id="KW-0399">Innate immunity</keyword>
<dbReference type="Pfam" id="PF02494">
    <property type="entry name" value="HYR"/>
    <property type="match status" value="1"/>
</dbReference>
<dbReference type="PANTHER" id="PTHR45828:SF9">
    <property type="entry name" value="CELL WALL INTEGRITY AND STRESS RESPONSE COMPONENT 4-LIKE-RELATED"/>
    <property type="match status" value="1"/>
</dbReference>
<dbReference type="Proteomes" id="UP001152320">
    <property type="component" value="Chromosome 10"/>
</dbReference>
<keyword evidence="7" id="KW-0677">Repeat</keyword>
<dbReference type="EMBL" id="JAIZAY010000010">
    <property type="protein sequence ID" value="KAJ8034329.1"/>
    <property type="molecule type" value="Genomic_DNA"/>
</dbReference>
<dbReference type="PROSITE" id="PS51019">
    <property type="entry name" value="REELIN"/>
    <property type="match status" value="1"/>
</dbReference>
<keyword evidence="6 11" id="KW-0732">Signal</keyword>
<evidence type="ECO:0000259" key="14">
    <source>
        <dbReference type="PROSITE" id="PS51019"/>
    </source>
</evidence>
<dbReference type="PROSITE" id="PS50825">
    <property type="entry name" value="HYR"/>
    <property type="match status" value="1"/>
</dbReference>
<evidence type="ECO:0000313" key="15">
    <source>
        <dbReference type="EMBL" id="KAJ8034329.1"/>
    </source>
</evidence>
<keyword evidence="3" id="KW-0964">Secreted</keyword>
<feature type="chain" id="PRO_5040487831" evidence="11">
    <location>
        <begin position="20"/>
        <end position="409"/>
    </location>
</feature>
<dbReference type="CDD" id="cd08544">
    <property type="entry name" value="Reeler"/>
    <property type="match status" value="1"/>
</dbReference>
<dbReference type="OrthoDB" id="6130531at2759"/>
<evidence type="ECO:0000313" key="16">
    <source>
        <dbReference type="Proteomes" id="UP001152320"/>
    </source>
</evidence>
<dbReference type="Pfam" id="PF02014">
    <property type="entry name" value="Reeler"/>
    <property type="match status" value="1"/>
</dbReference>
<dbReference type="InterPro" id="IPR003410">
    <property type="entry name" value="HYR_dom"/>
</dbReference>
<evidence type="ECO:0000256" key="8">
    <source>
        <dbReference type="ARBA" id="ARBA00022859"/>
    </source>
</evidence>
<evidence type="ECO:0000256" key="5">
    <source>
        <dbReference type="ARBA" id="ARBA00022588"/>
    </source>
</evidence>
<evidence type="ECO:0000259" key="13">
    <source>
        <dbReference type="PROSITE" id="PS50825"/>
    </source>
</evidence>
<feature type="domain" description="Reelin" evidence="14">
    <location>
        <begin position="11"/>
        <end position="181"/>
    </location>
</feature>
<dbReference type="AlphaFoldDB" id="A0A9Q1BXC1"/>
<sequence length="409" mass="41846">MYLGLLSLLLLAISGSVYGQFDTGATTAECDSLQPDGSTPTAGTPPFIVAVTSSSYTPGGSAVQVFIASASNVVATGLVLQARRSSGNADNTAFGSFNVPSGGNYRSLECGTSATDTITNTNTNSKNLPLSFMWTPPAENVGSIEFIVSLVDSNGQFWSNVPSTAAVPSTQGELNPLSIDTCPVPFVNDNNIGTWTAPNCFRDTEVQANSATCVQPSGTPFPVGTSTVVCTCSDRGETAQCEITIDIVVDDPCVPNPCDNGGTCIPVSSIPSGFFCQCPSGFLQPTCTAGTPPSAPNCPSSDVVVTAPLGATAVQVNYDTIECTDAEDGTLTASCDSPSMTFFTLGTTIVTCTCADSTAQISSCTFNVIVNQLGGACANNPCLGNECRESPSSLAGYTCHSVTGTPCLL</sequence>
<keyword evidence="10" id="KW-1015">Disulfide bond</keyword>
<evidence type="ECO:0000256" key="7">
    <source>
        <dbReference type="ARBA" id="ARBA00022737"/>
    </source>
</evidence>
<dbReference type="Gene3D" id="2.60.40.4060">
    <property type="entry name" value="Reeler domain"/>
    <property type="match status" value="1"/>
</dbReference>
<dbReference type="InterPro" id="IPR000742">
    <property type="entry name" value="EGF"/>
</dbReference>
<dbReference type="InterPro" id="IPR042307">
    <property type="entry name" value="Reeler_sf"/>
</dbReference>
<evidence type="ECO:0000256" key="9">
    <source>
        <dbReference type="ARBA" id="ARBA00023022"/>
    </source>
</evidence>
<dbReference type="PANTHER" id="PTHR45828">
    <property type="entry name" value="CYTOCHROME B561/FERRIC REDUCTASE TRANSMEMBRANE"/>
    <property type="match status" value="1"/>
</dbReference>
<dbReference type="InterPro" id="IPR002861">
    <property type="entry name" value="Reeler_dom"/>
</dbReference>
<keyword evidence="9" id="KW-0044">Antibiotic</keyword>
<keyword evidence="10" id="KW-0245">EGF-like domain</keyword>
<evidence type="ECO:0000256" key="1">
    <source>
        <dbReference type="ARBA" id="ARBA00004613"/>
    </source>
</evidence>
<organism evidence="15 16">
    <name type="scientific">Holothuria leucospilota</name>
    <name type="common">Black long sea cucumber</name>
    <name type="synonym">Mertensiothuria leucospilota</name>
    <dbReference type="NCBI Taxonomy" id="206669"/>
    <lineage>
        <taxon>Eukaryota</taxon>
        <taxon>Metazoa</taxon>
        <taxon>Echinodermata</taxon>
        <taxon>Eleutherozoa</taxon>
        <taxon>Echinozoa</taxon>
        <taxon>Holothuroidea</taxon>
        <taxon>Aspidochirotacea</taxon>
        <taxon>Aspidochirotida</taxon>
        <taxon>Holothuriidae</taxon>
        <taxon>Holothuria</taxon>
    </lineage>
</organism>
<dbReference type="SMART" id="SM00181">
    <property type="entry name" value="EGF"/>
    <property type="match status" value="1"/>
</dbReference>
<feature type="domain" description="HYR" evidence="13">
    <location>
        <begin position="288"/>
        <end position="372"/>
    </location>
</feature>
<gene>
    <name evidence="15" type="ORF">HOLleu_21115</name>
</gene>
<dbReference type="CDD" id="cd00054">
    <property type="entry name" value="EGF_CA"/>
    <property type="match status" value="1"/>
</dbReference>
<evidence type="ECO:0000256" key="6">
    <source>
        <dbReference type="ARBA" id="ARBA00022729"/>
    </source>
</evidence>
<comment type="caution">
    <text evidence="10">Lacks conserved residue(s) required for the propagation of feature annotation.</text>
</comment>
<dbReference type="PROSITE" id="PS01186">
    <property type="entry name" value="EGF_2"/>
    <property type="match status" value="1"/>
</dbReference>
<dbReference type="PROSITE" id="PS50026">
    <property type="entry name" value="EGF_3"/>
    <property type="match status" value="1"/>
</dbReference>
<comment type="similarity">
    <text evidence="2">Belongs to the insect defense protein family.</text>
</comment>
<comment type="caution">
    <text evidence="15">The sequence shown here is derived from an EMBL/GenBank/DDBJ whole genome shotgun (WGS) entry which is preliminary data.</text>
</comment>
<evidence type="ECO:0000256" key="3">
    <source>
        <dbReference type="ARBA" id="ARBA00022525"/>
    </source>
</evidence>
<dbReference type="GO" id="GO:0045087">
    <property type="term" value="P:innate immune response"/>
    <property type="evidence" value="ECO:0007669"/>
    <property type="project" value="UniProtKB-KW"/>
</dbReference>
<name>A0A9Q1BXC1_HOLLE</name>
<dbReference type="InterPro" id="IPR051237">
    <property type="entry name" value="Ferric-chelate_Red/DefProt"/>
</dbReference>
<proteinExistence type="inferred from homology"/>
<evidence type="ECO:0000256" key="10">
    <source>
        <dbReference type="PROSITE-ProRule" id="PRU00076"/>
    </source>
</evidence>
<feature type="signal peptide" evidence="11">
    <location>
        <begin position="1"/>
        <end position="19"/>
    </location>
</feature>
<accession>A0A9Q1BXC1</accession>